<proteinExistence type="predicted"/>
<gene>
    <name evidence="6" type="ORF">O0I10_006342</name>
</gene>
<dbReference type="AlphaFoldDB" id="A0AAD7XX69"/>
<evidence type="ECO:0000256" key="3">
    <source>
        <dbReference type="ARBA" id="ARBA00023036"/>
    </source>
</evidence>
<reference evidence="6 7" key="1">
    <citation type="submission" date="2023-03" db="EMBL/GenBank/DDBJ databases">
        <title>Genome sequence of Lichtheimia ornata CBS 291.66.</title>
        <authorList>
            <person name="Mohabir J.T."/>
            <person name="Shea T.P."/>
            <person name="Kurbessoian T."/>
            <person name="Berby B."/>
            <person name="Fontaine J."/>
            <person name="Livny J."/>
            <person name="Gnirke A."/>
            <person name="Stajich J.E."/>
            <person name="Cuomo C.A."/>
        </authorList>
    </citation>
    <scope>NUCLEOTIDE SEQUENCE [LARGE SCALE GENOMIC DNA]</scope>
    <source>
        <strain evidence="6">CBS 291.66</strain>
    </source>
</reference>
<dbReference type="PANTHER" id="PTHR12771">
    <property type="entry name" value="ENGULFMENT AND CELL MOTILITY"/>
    <property type="match status" value="1"/>
</dbReference>
<dbReference type="InterPro" id="IPR006816">
    <property type="entry name" value="ELMO_dom"/>
</dbReference>
<dbReference type="PANTHER" id="PTHR12771:SF56">
    <property type="entry name" value="CED-12"/>
    <property type="match status" value="1"/>
</dbReference>
<dbReference type="GO" id="GO:0048870">
    <property type="term" value="P:cell motility"/>
    <property type="evidence" value="ECO:0007669"/>
    <property type="project" value="TreeGrafter"/>
</dbReference>
<dbReference type="GO" id="GO:0005886">
    <property type="term" value="C:plasma membrane"/>
    <property type="evidence" value="ECO:0007669"/>
    <property type="project" value="TreeGrafter"/>
</dbReference>
<dbReference type="EMBL" id="JARTCD010000028">
    <property type="protein sequence ID" value="KAJ8657815.1"/>
    <property type="molecule type" value="Genomic_DNA"/>
</dbReference>
<dbReference type="RefSeq" id="XP_058342728.1">
    <property type="nucleotide sequence ID" value="XM_058486371.1"/>
</dbReference>
<dbReference type="InterPro" id="IPR024574">
    <property type="entry name" value="ELMO_ARM"/>
</dbReference>
<evidence type="ECO:0000256" key="2">
    <source>
        <dbReference type="ARBA" id="ARBA00022907"/>
    </source>
</evidence>
<evidence type="ECO:0000313" key="6">
    <source>
        <dbReference type="EMBL" id="KAJ8657815.1"/>
    </source>
</evidence>
<dbReference type="Pfam" id="PF16457">
    <property type="entry name" value="PH_12"/>
    <property type="match status" value="1"/>
</dbReference>
<dbReference type="GO" id="GO:0006915">
    <property type="term" value="P:apoptotic process"/>
    <property type="evidence" value="ECO:0007669"/>
    <property type="project" value="UniProtKB-KW"/>
</dbReference>
<dbReference type="InterPro" id="IPR050868">
    <property type="entry name" value="ELMO_domain-containing"/>
</dbReference>
<dbReference type="InterPro" id="IPR011993">
    <property type="entry name" value="PH-like_dom_sf"/>
</dbReference>
<comment type="caution">
    <text evidence="6">The sequence shown here is derived from an EMBL/GenBank/DDBJ whole genome shotgun (WGS) entry which is preliminary data.</text>
</comment>
<keyword evidence="3" id="KW-0729">SH3-binding</keyword>
<evidence type="ECO:0000256" key="1">
    <source>
        <dbReference type="ARBA" id="ARBA00022703"/>
    </source>
</evidence>
<keyword evidence="7" id="KW-1185">Reference proteome</keyword>
<dbReference type="Pfam" id="PF11841">
    <property type="entry name" value="ELMO_ARM"/>
    <property type="match status" value="1"/>
</dbReference>
<evidence type="ECO:0000313" key="7">
    <source>
        <dbReference type="Proteomes" id="UP001234581"/>
    </source>
</evidence>
<protein>
    <recommendedName>
        <fullName evidence="5">ELMO domain-containing protein</fullName>
    </recommendedName>
</protein>
<dbReference type="SUPFAM" id="SSF48371">
    <property type="entry name" value="ARM repeat"/>
    <property type="match status" value="1"/>
</dbReference>
<evidence type="ECO:0000256" key="4">
    <source>
        <dbReference type="ARBA" id="ARBA00024863"/>
    </source>
</evidence>
<accession>A0AAD7XX69</accession>
<feature type="domain" description="ELMO" evidence="5">
    <location>
        <begin position="253"/>
        <end position="405"/>
    </location>
</feature>
<dbReference type="GO" id="GO:0017124">
    <property type="term" value="F:SH3 domain binding"/>
    <property type="evidence" value="ECO:0007669"/>
    <property type="project" value="UniProtKB-KW"/>
</dbReference>
<dbReference type="GeneID" id="83213753"/>
<dbReference type="InterPro" id="IPR011989">
    <property type="entry name" value="ARM-like"/>
</dbReference>
<dbReference type="InterPro" id="IPR016024">
    <property type="entry name" value="ARM-type_fold"/>
</dbReference>
<sequence length="667" mass="75556">MSEHLKLNLSVPPLEEAETLVRRMSGVCLSAANTAGWPSSKDEKVLKLVTFSLQKYLKEPDFATEFLERGGLEALCDIIDKVSGNTLAYALNSFTALIEQDDNVIRYAFTDAFVARIADIVVSETLATICRPATSILIQTISNKNATCGYKQVMQQQPESLVSVLIQRLQSSDYILCLNSLTLLVSLLQHVPDEHRSRLLELMDRHKAYKYVHRLMNNDPTEDVREQLLKFQSAIVHNANRRCKTQISMQHPRHVQMLQTIWTIAKVQHVSVSGAKKWRKLGFSSETPHREFGQVGVFGLERMHAFANQNQNLFAKMVLEQVHRADDKRCPFAKASIEVTELLCSQWNISTGYSAVDFDPLLLHFDHVHATTLQCFWRLFQEMNGTTSDFSKVSALVRSQLRATMMGDEGARDIFEFDRLMLDTPYAVIRDRRLKELEWADDLCSRIAIRNLRSRLNRQSYDFLRRQRIGCLLQGAWFPYPTSHRFIAASSTSSLNSSIHAVGRRWRYYKLCPSKKYLQYGDFTERYPPVIDTFESLPHKVDLGEVATIQPFQRRSSAISLSGGESSTSSNPSFALFSEEHLPLAEFICASREQASEWKDGFSMLLHKGISTKETSDYLHSLADIGIKVKLLQIAGDRIEVPHGHMDAPPVPPGLGSGFFYSSSSSS</sequence>
<dbReference type="Gene3D" id="1.25.10.10">
    <property type="entry name" value="Leucine-rich Repeat Variant"/>
    <property type="match status" value="1"/>
</dbReference>
<name>A0AAD7XX69_9FUNG</name>
<dbReference type="PROSITE" id="PS51335">
    <property type="entry name" value="ELMO"/>
    <property type="match status" value="1"/>
</dbReference>
<keyword evidence="1" id="KW-0053">Apoptosis</keyword>
<dbReference type="Proteomes" id="UP001234581">
    <property type="component" value="Unassembled WGS sequence"/>
</dbReference>
<comment type="function">
    <text evidence="4">Involved in cytoskeletal rearrangements required for phagocytosis of apoptotic cells and cell motility. Acts in association with DOCK1 and CRK. Was initially proposed to be required in complex with DOCK1 to activate Rac Rho small GTPases. May enhance the guanine nucleotide exchange factor (GEF) activity of DOCK1.</text>
</comment>
<dbReference type="GO" id="GO:0007015">
    <property type="term" value="P:actin filament organization"/>
    <property type="evidence" value="ECO:0007669"/>
    <property type="project" value="TreeGrafter"/>
</dbReference>
<dbReference type="InterPro" id="IPR001849">
    <property type="entry name" value="PH_domain"/>
</dbReference>
<dbReference type="Gene3D" id="2.30.29.30">
    <property type="entry name" value="Pleckstrin-homology domain (PH domain)/Phosphotyrosine-binding domain (PTB)"/>
    <property type="match status" value="1"/>
</dbReference>
<organism evidence="6 7">
    <name type="scientific">Lichtheimia ornata</name>
    <dbReference type="NCBI Taxonomy" id="688661"/>
    <lineage>
        <taxon>Eukaryota</taxon>
        <taxon>Fungi</taxon>
        <taxon>Fungi incertae sedis</taxon>
        <taxon>Mucoromycota</taxon>
        <taxon>Mucoromycotina</taxon>
        <taxon>Mucoromycetes</taxon>
        <taxon>Mucorales</taxon>
        <taxon>Lichtheimiaceae</taxon>
        <taxon>Lichtheimia</taxon>
    </lineage>
</organism>
<keyword evidence="2" id="KW-0581">Phagocytosis</keyword>
<dbReference type="Pfam" id="PF04727">
    <property type="entry name" value="ELMO_CED12"/>
    <property type="match status" value="1"/>
</dbReference>
<evidence type="ECO:0000259" key="5">
    <source>
        <dbReference type="PROSITE" id="PS51335"/>
    </source>
</evidence>